<keyword evidence="3" id="KW-1185">Reference proteome</keyword>
<keyword evidence="1" id="KW-1133">Transmembrane helix</keyword>
<sequence length="62" mass="6946">MDPKPLRPILPSTRRDWVYLLGTLVVLLVWVLFLLVDLSIQVTIGLVLAIFVLTVVIAFAVD</sequence>
<protein>
    <submittedName>
        <fullName evidence="2">Uncharacterized protein</fullName>
    </submittedName>
</protein>
<keyword evidence="1" id="KW-0472">Membrane</keyword>
<dbReference type="EMBL" id="CP058579">
    <property type="protein sequence ID" value="QLG63663.1"/>
    <property type="molecule type" value="Genomic_DNA"/>
</dbReference>
<dbReference type="KEGG" id="halu:HUG12_18775"/>
<proteinExistence type="predicted"/>
<organism evidence="2 3">
    <name type="scientific">Halorarum salinum</name>
    <dbReference type="NCBI Taxonomy" id="2743089"/>
    <lineage>
        <taxon>Archaea</taxon>
        <taxon>Methanobacteriati</taxon>
        <taxon>Methanobacteriota</taxon>
        <taxon>Stenosarchaea group</taxon>
        <taxon>Halobacteria</taxon>
        <taxon>Halobacteriales</taxon>
        <taxon>Haloferacaceae</taxon>
        <taxon>Halorarum</taxon>
    </lineage>
</organism>
<evidence type="ECO:0000313" key="2">
    <source>
        <dbReference type="EMBL" id="QLG63663.1"/>
    </source>
</evidence>
<evidence type="ECO:0000313" key="3">
    <source>
        <dbReference type="Proteomes" id="UP000509626"/>
    </source>
</evidence>
<dbReference type="GeneID" id="56039548"/>
<keyword evidence="1" id="KW-0812">Transmembrane</keyword>
<feature type="transmembrane region" description="Helical" evidence="1">
    <location>
        <begin position="17"/>
        <end position="36"/>
    </location>
</feature>
<dbReference type="AlphaFoldDB" id="A0A7D5QIK7"/>
<accession>A0A7D5QIK7</accession>
<dbReference type="RefSeq" id="WP_179270247.1">
    <property type="nucleotide sequence ID" value="NZ_CP058579.1"/>
</dbReference>
<name>A0A7D5QIK7_9EURY</name>
<evidence type="ECO:0000256" key="1">
    <source>
        <dbReference type="SAM" id="Phobius"/>
    </source>
</evidence>
<dbReference type="Proteomes" id="UP000509626">
    <property type="component" value="Chromosome"/>
</dbReference>
<reference evidence="2 3" key="1">
    <citation type="submission" date="2020-06" db="EMBL/GenBank/DDBJ databases">
        <title>NJ-3-1, isolated from saline soil.</title>
        <authorList>
            <person name="Cui H.L."/>
            <person name="Shi X."/>
        </authorList>
    </citation>
    <scope>NUCLEOTIDE SEQUENCE [LARGE SCALE GENOMIC DNA]</scope>
    <source>
        <strain evidence="2 3">NJ-3-1</strain>
    </source>
</reference>
<feature type="transmembrane region" description="Helical" evidence="1">
    <location>
        <begin position="42"/>
        <end position="61"/>
    </location>
</feature>
<gene>
    <name evidence="2" type="ORF">HUG12_18775</name>
</gene>